<protein>
    <submittedName>
        <fullName evidence="1">DUF2170 family protein</fullName>
    </submittedName>
</protein>
<reference evidence="1" key="1">
    <citation type="journal article" date="2018" name="Int. J. Syst. Evol. Microbiol.">
        <title>Neptunicella marina gen. nov., sp. nov., isolated from surface seawater.</title>
        <authorList>
            <person name="Liu X."/>
            <person name="Lai Q."/>
            <person name="Du Y."/>
            <person name="Zhang X."/>
            <person name="Liu Z."/>
            <person name="Sun F."/>
            <person name="Shao Z."/>
        </authorList>
    </citation>
    <scope>NUCLEOTIDE SEQUENCE</scope>
    <source>
        <strain evidence="1">S27-2</strain>
    </source>
</reference>
<gene>
    <name evidence="1" type="ORF">H8B19_02650</name>
</gene>
<dbReference type="AlphaFoldDB" id="A0A8J6IQY6"/>
<evidence type="ECO:0000313" key="1">
    <source>
        <dbReference type="EMBL" id="MBC3764759.1"/>
    </source>
</evidence>
<dbReference type="InterPro" id="IPR019231">
    <property type="entry name" value="DUF2170"/>
</dbReference>
<dbReference type="Pfam" id="PF09938">
    <property type="entry name" value="DUF2170"/>
    <property type="match status" value="1"/>
</dbReference>
<name>A0A8J6IQY6_9ALTE</name>
<keyword evidence="2" id="KW-1185">Reference proteome</keyword>
<accession>A0A8J6IQY6</accession>
<evidence type="ECO:0000313" key="2">
    <source>
        <dbReference type="Proteomes" id="UP000601768"/>
    </source>
</evidence>
<dbReference type="RefSeq" id="WP_186505239.1">
    <property type="nucleotide sequence ID" value="NZ_JACNEP010000002.1"/>
</dbReference>
<dbReference type="EMBL" id="JACNEP010000002">
    <property type="protein sequence ID" value="MBC3764759.1"/>
    <property type="molecule type" value="Genomic_DNA"/>
</dbReference>
<sequence>MTWDLDQLEALISANDDYVVTKEEDCLLIANTDGIDAWLAISGEQILVESLLFSADEVSNASALNEEILKSHMIFPLSTIGISNISGNDYYIAFGALSSQSKEQSILIEIETLFQNVAGFLDAYRDHLK</sequence>
<proteinExistence type="predicted"/>
<comment type="caution">
    <text evidence="1">The sequence shown here is derived from an EMBL/GenBank/DDBJ whole genome shotgun (WGS) entry which is preliminary data.</text>
</comment>
<reference evidence="1" key="2">
    <citation type="submission" date="2020-08" db="EMBL/GenBank/DDBJ databases">
        <authorList>
            <person name="Lai Q."/>
        </authorList>
    </citation>
    <scope>NUCLEOTIDE SEQUENCE</scope>
    <source>
        <strain evidence="1">S27-2</strain>
    </source>
</reference>
<dbReference type="Proteomes" id="UP000601768">
    <property type="component" value="Unassembled WGS sequence"/>
</dbReference>
<organism evidence="1 2">
    <name type="scientific">Neptunicella marina</name>
    <dbReference type="NCBI Taxonomy" id="2125989"/>
    <lineage>
        <taxon>Bacteria</taxon>
        <taxon>Pseudomonadati</taxon>
        <taxon>Pseudomonadota</taxon>
        <taxon>Gammaproteobacteria</taxon>
        <taxon>Alteromonadales</taxon>
        <taxon>Alteromonadaceae</taxon>
        <taxon>Neptunicella</taxon>
    </lineage>
</organism>